<dbReference type="EMBL" id="BMJE01000007">
    <property type="protein sequence ID" value="GGB84059.1"/>
    <property type="molecule type" value="Genomic_DNA"/>
</dbReference>
<keyword evidence="2" id="KW-1185">Reference proteome</keyword>
<evidence type="ECO:0000313" key="2">
    <source>
        <dbReference type="Proteomes" id="UP000615760"/>
    </source>
</evidence>
<evidence type="ECO:0008006" key="3">
    <source>
        <dbReference type="Google" id="ProtNLM"/>
    </source>
</evidence>
<protein>
    <recommendedName>
        <fullName evidence="3">DUF4270 family protein</fullName>
    </recommendedName>
</protein>
<organism evidence="1 2">
    <name type="scientific">Flavobacterium suaedae</name>
    <dbReference type="NCBI Taxonomy" id="1767027"/>
    <lineage>
        <taxon>Bacteria</taxon>
        <taxon>Pseudomonadati</taxon>
        <taxon>Bacteroidota</taxon>
        <taxon>Flavobacteriia</taxon>
        <taxon>Flavobacteriales</taxon>
        <taxon>Flavobacteriaceae</taxon>
        <taxon>Flavobacterium</taxon>
    </lineage>
</organism>
<proteinExistence type="predicted"/>
<name>A0ABQ1K3E8_9FLAO</name>
<gene>
    <name evidence="1" type="ORF">GCM10007424_25080</name>
</gene>
<reference evidence="2" key="1">
    <citation type="journal article" date="2019" name="Int. J. Syst. Evol. Microbiol.">
        <title>The Global Catalogue of Microorganisms (GCM) 10K type strain sequencing project: providing services to taxonomists for standard genome sequencing and annotation.</title>
        <authorList>
            <consortium name="The Broad Institute Genomics Platform"/>
            <consortium name="The Broad Institute Genome Sequencing Center for Infectious Disease"/>
            <person name="Wu L."/>
            <person name="Ma J."/>
        </authorList>
    </citation>
    <scope>NUCLEOTIDE SEQUENCE [LARGE SCALE GENOMIC DNA]</scope>
    <source>
        <strain evidence="2">CGMCC 1.15461</strain>
    </source>
</reference>
<dbReference type="Proteomes" id="UP000615760">
    <property type="component" value="Unassembled WGS sequence"/>
</dbReference>
<sequence>MIVFSPSINAHALRMAYNNDIVRFYSNLNIEAEVESCTITDSFGSVYATIYPNPQSRFYFNFKPYISTLVNTKNFEDTMQPDIDSGSPSSFTYFASNGRFTQRNIAFSIKFSDGTTDTDSYVLSWLAGVQQPGDFKEFSLTDFLILSPFKPGTANNYYMKYWEGYPFDIPYFNNTNGVLVTNNTNLLSQEFDTSGYSSSYCTRLVVSDGRTNITLEDLLPLANGVNQLTFTQRTSGMLPGSPTFSGNEKMLTLEKVPYTCGVYLKWFNVMGGFNYWLFEDTYSITRKTKHLGTIDNDFENINKTFSRSVSTGKESQDSIKVVAELLTEDERSVIEGILDSPKVYLFTGQPFAQNGYNNWIEVSLKTSSATIKNPRNKLTNFSFELELPERYTQTL</sequence>
<dbReference type="RefSeq" id="WP_188621659.1">
    <property type="nucleotide sequence ID" value="NZ_BMJE01000007.1"/>
</dbReference>
<evidence type="ECO:0000313" key="1">
    <source>
        <dbReference type="EMBL" id="GGB84059.1"/>
    </source>
</evidence>
<accession>A0ABQ1K3E8</accession>
<comment type="caution">
    <text evidence="1">The sequence shown here is derived from an EMBL/GenBank/DDBJ whole genome shotgun (WGS) entry which is preliminary data.</text>
</comment>